<dbReference type="EMBL" id="MLFT02000001">
    <property type="protein sequence ID" value="PHT59344.1"/>
    <property type="molecule type" value="Genomic_DNA"/>
</dbReference>
<reference evidence="1 2" key="1">
    <citation type="journal article" date="2017" name="Genome Biol.">
        <title>New reference genome sequences of hot pepper reveal the massive evolution of plant disease-resistance genes by retroduplication.</title>
        <authorList>
            <person name="Kim S."/>
            <person name="Park J."/>
            <person name="Yeom S.I."/>
            <person name="Kim Y.M."/>
            <person name="Seo E."/>
            <person name="Kim K.T."/>
            <person name="Kim M.S."/>
            <person name="Lee J.M."/>
            <person name="Cheong K."/>
            <person name="Shin H.S."/>
            <person name="Kim S.B."/>
            <person name="Han K."/>
            <person name="Lee J."/>
            <person name="Park M."/>
            <person name="Lee H.A."/>
            <person name="Lee H.Y."/>
            <person name="Lee Y."/>
            <person name="Oh S."/>
            <person name="Lee J.H."/>
            <person name="Choi E."/>
            <person name="Choi E."/>
            <person name="Lee S.E."/>
            <person name="Jeon J."/>
            <person name="Kim H."/>
            <person name="Choi G."/>
            <person name="Song H."/>
            <person name="Lee J."/>
            <person name="Lee S.C."/>
            <person name="Kwon J.K."/>
            <person name="Lee H.Y."/>
            <person name="Koo N."/>
            <person name="Hong Y."/>
            <person name="Kim R.W."/>
            <person name="Kang W.H."/>
            <person name="Huh J.H."/>
            <person name="Kang B.C."/>
            <person name="Yang T.J."/>
            <person name="Lee Y.H."/>
            <person name="Bennetzen J.L."/>
            <person name="Choi D."/>
        </authorList>
    </citation>
    <scope>NUCLEOTIDE SEQUENCE [LARGE SCALE GENOMIC DNA]</scope>
    <source>
        <strain evidence="2">cv. PBC81</strain>
    </source>
</reference>
<evidence type="ECO:0000313" key="2">
    <source>
        <dbReference type="Proteomes" id="UP000224567"/>
    </source>
</evidence>
<dbReference type="Proteomes" id="UP000224567">
    <property type="component" value="Unassembled WGS sequence"/>
</dbReference>
<keyword evidence="2" id="KW-1185">Reference proteome</keyword>
<organism evidence="1 2">
    <name type="scientific">Capsicum baccatum</name>
    <name type="common">Peruvian pepper</name>
    <dbReference type="NCBI Taxonomy" id="33114"/>
    <lineage>
        <taxon>Eukaryota</taxon>
        <taxon>Viridiplantae</taxon>
        <taxon>Streptophyta</taxon>
        <taxon>Embryophyta</taxon>
        <taxon>Tracheophyta</taxon>
        <taxon>Spermatophyta</taxon>
        <taxon>Magnoliopsida</taxon>
        <taxon>eudicotyledons</taxon>
        <taxon>Gunneridae</taxon>
        <taxon>Pentapetalae</taxon>
        <taxon>asterids</taxon>
        <taxon>lamiids</taxon>
        <taxon>Solanales</taxon>
        <taxon>Solanaceae</taxon>
        <taxon>Solanoideae</taxon>
        <taxon>Capsiceae</taxon>
        <taxon>Capsicum</taxon>
    </lineage>
</organism>
<dbReference type="PANTHER" id="PTHR33484">
    <property type="entry name" value="BNAC07G33360D PROTEIN"/>
    <property type="match status" value="1"/>
</dbReference>
<name>A0A2G2XPD5_CAPBA</name>
<gene>
    <name evidence="1" type="ORF">CQW23_01707</name>
</gene>
<protein>
    <submittedName>
        <fullName evidence="1">Uncharacterized protein</fullName>
    </submittedName>
</protein>
<evidence type="ECO:0000313" key="1">
    <source>
        <dbReference type="EMBL" id="PHT59344.1"/>
    </source>
</evidence>
<sequence length="114" mass="12508">MAPQSDLVKIGSEGFALIDECFGKKRMHRAATTTAQNLAAGMGISTTFPATKQSCNYHYSSPETHVYRIIPATRIEAITAPAPSAALNSYEAAQLHDGIHLSNYSMRRQMRMAY</sequence>
<dbReference type="OrthoDB" id="911156at2759"/>
<dbReference type="AlphaFoldDB" id="A0A2G2XPD5"/>
<proteinExistence type="predicted"/>
<dbReference type="PANTHER" id="PTHR33484:SF14">
    <property type="match status" value="1"/>
</dbReference>
<reference evidence="2" key="2">
    <citation type="journal article" date="2017" name="J. Anim. Genet.">
        <title>Multiple reference genome sequences of hot pepper reveal the massive evolution of plant disease resistance genes by retroduplication.</title>
        <authorList>
            <person name="Kim S."/>
            <person name="Park J."/>
            <person name="Yeom S.-I."/>
            <person name="Kim Y.-M."/>
            <person name="Seo E."/>
            <person name="Kim K.-T."/>
            <person name="Kim M.-S."/>
            <person name="Lee J.M."/>
            <person name="Cheong K."/>
            <person name="Shin H.-S."/>
            <person name="Kim S.-B."/>
            <person name="Han K."/>
            <person name="Lee J."/>
            <person name="Park M."/>
            <person name="Lee H.-A."/>
            <person name="Lee H.-Y."/>
            <person name="Lee Y."/>
            <person name="Oh S."/>
            <person name="Lee J.H."/>
            <person name="Choi E."/>
            <person name="Choi E."/>
            <person name="Lee S.E."/>
            <person name="Jeon J."/>
            <person name="Kim H."/>
            <person name="Choi G."/>
            <person name="Song H."/>
            <person name="Lee J."/>
            <person name="Lee S.-C."/>
            <person name="Kwon J.-K."/>
            <person name="Lee H.-Y."/>
            <person name="Koo N."/>
            <person name="Hong Y."/>
            <person name="Kim R.W."/>
            <person name="Kang W.-H."/>
            <person name="Huh J.H."/>
            <person name="Kang B.-C."/>
            <person name="Yang T.-J."/>
            <person name="Lee Y.-H."/>
            <person name="Bennetzen J.L."/>
            <person name="Choi D."/>
        </authorList>
    </citation>
    <scope>NUCLEOTIDE SEQUENCE [LARGE SCALE GENOMIC DNA]</scope>
    <source>
        <strain evidence="2">cv. PBC81</strain>
    </source>
</reference>
<comment type="caution">
    <text evidence="1">The sequence shown here is derived from an EMBL/GenBank/DDBJ whole genome shotgun (WGS) entry which is preliminary data.</text>
</comment>
<accession>A0A2G2XPD5</accession>